<dbReference type="EMBL" id="BNBT01000007">
    <property type="protein sequence ID" value="GHE41156.1"/>
    <property type="molecule type" value="Genomic_DNA"/>
</dbReference>
<dbReference type="PANTHER" id="PTHR46112">
    <property type="entry name" value="AMINOPEPTIDASE"/>
    <property type="match status" value="1"/>
</dbReference>
<proteinExistence type="predicted"/>
<dbReference type="Pfam" id="PF01321">
    <property type="entry name" value="Creatinase_N"/>
    <property type="match status" value="1"/>
</dbReference>
<sequence length="413" mass="44700">MPARVRVARVVRAARAPGAHWDGMTRSLSPTVQQQVSEPEFPPEEYARRLSAVRLAAERQGLAAVLVTAPEDVHHLTGLDHQGHFAVTGLLVPLDGVPVLVERAMEAPTAAAQTHGVGHRGYGDAEDPAEALLDVLTQLVAPGSAVGYQAAAPNLPPAVWDRLRGSAAVRWTPCDDLLAQERHVHTEREIVRIREAARLSDTAMAAGLDAAAAGARECEVAGAVYAAMLDAGGDLPAFAPLVRSTERLTQEHLTWSRHRFHPRDAVFLELSGARGRYHAPLARLLHLDRRDAARHARAAETSRAAMAALRSALRPGHTAEQVFRAWHAVVESALGRPYARHHCGYLVGIGFPPGWMGGSRTLRPGETMPLRPGMTFHIQSWLLDDRLGTHAFSDTALVTEDGCEVLTRTPHTD</sequence>
<evidence type="ECO:0000259" key="2">
    <source>
        <dbReference type="Pfam" id="PF01321"/>
    </source>
</evidence>
<dbReference type="SUPFAM" id="SSF55920">
    <property type="entry name" value="Creatinase/aminopeptidase"/>
    <property type="match status" value="1"/>
</dbReference>
<keyword evidence="3" id="KW-0378">Hydrolase</keyword>
<gene>
    <name evidence="3" type="ORF">GCM10018785_08380</name>
</gene>
<dbReference type="AlphaFoldDB" id="A0A918Z9C7"/>
<dbReference type="InterPro" id="IPR000994">
    <property type="entry name" value="Pept_M24"/>
</dbReference>
<evidence type="ECO:0000313" key="4">
    <source>
        <dbReference type="Proteomes" id="UP000608024"/>
    </source>
</evidence>
<keyword evidence="3" id="KW-0645">Protease</keyword>
<dbReference type="GO" id="GO:0004177">
    <property type="term" value="F:aminopeptidase activity"/>
    <property type="evidence" value="ECO:0007669"/>
    <property type="project" value="UniProtKB-KW"/>
</dbReference>
<dbReference type="PANTHER" id="PTHR46112:SF3">
    <property type="entry name" value="AMINOPEPTIDASE YPDF"/>
    <property type="match status" value="1"/>
</dbReference>
<dbReference type="InterPro" id="IPR000587">
    <property type="entry name" value="Creatinase_N"/>
</dbReference>
<feature type="domain" description="Peptidase M24" evidence="1">
    <location>
        <begin position="192"/>
        <end position="400"/>
    </location>
</feature>
<dbReference type="Gene3D" id="3.90.230.10">
    <property type="entry name" value="Creatinase/methionine aminopeptidase superfamily"/>
    <property type="match status" value="1"/>
</dbReference>
<dbReference type="Gene3D" id="3.40.350.10">
    <property type="entry name" value="Creatinase/prolidase N-terminal domain"/>
    <property type="match status" value="1"/>
</dbReference>
<dbReference type="InterPro" id="IPR036005">
    <property type="entry name" value="Creatinase/aminopeptidase-like"/>
</dbReference>
<dbReference type="InterPro" id="IPR050659">
    <property type="entry name" value="Peptidase_M24B"/>
</dbReference>
<evidence type="ECO:0000259" key="1">
    <source>
        <dbReference type="Pfam" id="PF00557"/>
    </source>
</evidence>
<dbReference type="SUPFAM" id="SSF53092">
    <property type="entry name" value="Creatinase/prolidase N-terminal domain"/>
    <property type="match status" value="1"/>
</dbReference>
<reference evidence="3" key="1">
    <citation type="journal article" date="2014" name="Int. J. Syst. Evol. Microbiol.">
        <title>Complete genome sequence of Corynebacterium casei LMG S-19264T (=DSM 44701T), isolated from a smear-ripened cheese.</title>
        <authorList>
            <consortium name="US DOE Joint Genome Institute (JGI-PGF)"/>
            <person name="Walter F."/>
            <person name="Albersmeier A."/>
            <person name="Kalinowski J."/>
            <person name="Ruckert C."/>
        </authorList>
    </citation>
    <scope>NUCLEOTIDE SEQUENCE</scope>
    <source>
        <strain evidence="3">JCM 4784</strain>
    </source>
</reference>
<feature type="domain" description="Creatinase N-terminal" evidence="2">
    <location>
        <begin position="49"/>
        <end position="184"/>
    </location>
</feature>
<keyword evidence="3" id="KW-0031">Aminopeptidase</keyword>
<dbReference type="CDD" id="cd01066">
    <property type="entry name" value="APP_MetAP"/>
    <property type="match status" value="1"/>
</dbReference>
<evidence type="ECO:0000313" key="3">
    <source>
        <dbReference type="EMBL" id="GHE41156.1"/>
    </source>
</evidence>
<protein>
    <submittedName>
        <fullName evidence="3">Xaa-Pro aminopeptidase</fullName>
    </submittedName>
</protein>
<dbReference type="Proteomes" id="UP000608024">
    <property type="component" value="Unassembled WGS sequence"/>
</dbReference>
<name>A0A918Z9C7_9ACTN</name>
<comment type="caution">
    <text evidence="3">The sequence shown here is derived from an EMBL/GenBank/DDBJ whole genome shotgun (WGS) entry which is preliminary data.</text>
</comment>
<accession>A0A918Z9C7</accession>
<dbReference type="InterPro" id="IPR029149">
    <property type="entry name" value="Creatin/AminoP/Spt16_N"/>
</dbReference>
<keyword evidence="4" id="KW-1185">Reference proteome</keyword>
<organism evidence="3 4">
    <name type="scientific">Streptomyces longispororuber</name>
    <dbReference type="NCBI Taxonomy" id="68230"/>
    <lineage>
        <taxon>Bacteria</taxon>
        <taxon>Bacillati</taxon>
        <taxon>Actinomycetota</taxon>
        <taxon>Actinomycetes</taxon>
        <taxon>Kitasatosporales</taxon>
        <taxon>Streptomycetaceae</taxon>
        <taxon>Streptomyces</taxon>
    </lineage>
</organism>
<dbReference type="Pfam" id="PF00557">
    <property type="entry name" value="Peptidase_M24"/>
    <property type="match status" value="1"/>
</dbReference>
<reference evidence="3" key="2">
    <citation type="submission" date="2020-09" db="EMBL/GenBank/DDBJ databases">
        <authorList>
            <person name="Sun Q."/>
            <person name="Ohkuma M."/>
        </authorList>
    </citation>
    <scope>NUCLEOTIDE SEQUENCE</scope>
    <source>
        <strain evidence="3">JCM 4784</strain>
    </source>
</reference>